<dbReference type="SMART" id="SM00054">
    <property type="entry name" value="EFh"/>
    <property type="match status" value="4"/>
</dbReference>
<feature type="domain" description="EF-hand" evidence="6">
    <location>
        <begin position="1734"/>
        <end position="1769"/>
    </location>
</feature>
<dbReference type="PROSITE" id="PS00018">
    <property type="entry name" value="EF_HAND_1"/>
    <property type="match status" value="1"/>
</dbReference>
<keyword evidence="3" id="KW-0106">Calcium</keyword>
<feature type="domain" description="EF-hand" evidence="6">
    <location>
        <begin position="1904"/>
        <end position="1939"/>
    </location>
</feature>
<sequence length="2070" mass="231163">MISHAVPAAFVLLACFGKTWRARSDARHPEELVETFEATQNPTGIPLEAFGAEVMPSARFELFEQRTEPHFRLFVQEMEKSRNPSGISYEQFQKLLAELGLDKAKGPLPPPFKKESQRIGPGTCLDLEMCSGFFLVRKPLKVHIRLLQLEERAAREAAAKEWAGSLASPRNRLEASAARCPKKLCLVYEDHPGLSYEEVWRAVTQCARHLVNLEDQVLALVADRSLGLVISLLGVLRAGKAYTPIEPDFPVARASAMLETADIRHVLVPKEQFPQPLLHDLSVKPLLVDLGGAVCLASGEPLDADRGRLPEVPDHSTAYVLFTSGSTGKPKGCMVPHRGSALYARAVVEHCALDEEMTFLLKTPCVFDVSVQDLFTAFCAGGTLVIAKPGAHKDAGAMAELISTKAVNCACFVPTLLVEFTNYLERSPQEALEVAKCLKRVLTIGEALMTATCKQMFSFIPDLQIHNLYGPTEASVGVSHFAVTKATAERLPTVVPIGRPFDYVTFCVCDPSRYRDEKITEAKLIPAPAGQIGELFIGGDCLATGYMKNMEKTEAAFFHFPAICGRPPLAASPYSLYKTGDLCKVDADGIFHYMGRNDFQVKISGVRIECEEVAAVLKEHPVVADALVTAFEGPYGKALAAYVVTPPAIDWSSSKDPASNDEILNVNSWGAVYDEMYKETENSVSSLDPTLNWSGYTDTYSRRPHIEPVIKEWVEWSCQQVSSQAPLLKESQAAGRTCTITELGCGNGMLLFRLAPLLGSTGRYVGTDISTRALETVNELKRTLPQYQDLRVDTQALAAHEILEVCKPKENDLVLCNGVTMYFPSANYLLKTMQLSAEATRDGGVVIFGDIQSRRHVLPFRCHVETYQALRRQDATALAVLHAAKQSVAQEELSYFDDSLFHQLDRSGRKLFGNRLAKVELRVKRGWWHSEFNRFRYDVWLVLDDGQQAAKPSPKLQQVDYKALCKELQLQERGDGATDLVDARLVEKLEGWVCGRLSGASPEVDGLVVTLPNARTYPATRLLEWLETAAQSNLELRSLPSLLHPADASWGSVEESAKYGVEPEMLFNMKLPDGWVQRVIWDEDPGFIRFVLLREHMASSPWLSAATDAEEEELPEDLSCFKNQPEDVDVVSFDPIKACNDVMKAWAAGTSLLPAMRPAVYIPLESFPKNAAGKIDRAALPDACDALSATLTTAEAEYEPPSTEDEKKMVEIWEKVLKVQVGVQTPFVAYGGHSLTAVQLCSSVFAAFHRRPDLVFLMSEDCTVRALLAKLEAESTTAAHDGCVVRLSGPEQRGLPMLIFTAAGTSAATYSQVAERASRLQLYAVELPGRGQRAEEAPIPHFEKLFENLKADVMRWARKQKRFFAWGDSLGAILAYEFARLWQRDPEAKLLGLFCSGNAGPPEASCERGMGEAVMDHLNLQAECCADMSTEDWKKFLVASAGSSGPELQELLARPKLVDSIIGPLRADCMAYESYRLDRVDLIHSPIITLRGGHDVVTSKETIRSWQQVSGSRYEHKDFGHFGHLLARECPNLLAELFEEYSLPDFTHELRHFETFRAAYRLMRSGSTTKRAPSARRIRGASQKEIRKSMRVCSPTLGAAHVPKDFDLGCMEVDLVGLDAIMPPTKDQRARFLRGEADARGQPDLAERRIYRQCNSLALSIFNCSQLGESSCACQRAVAKAAKINPQLFRQYRHELLWISDMFNAHDEEHAGFLGQFEVRRLMKYMGLEPYSRHTAPEIDRLIRDVDENHDDEIELNEFLNLLSHARRFQMKWRKVRLQRSFLRLDLDPNGCLAFDQIVAALAQDGLLRTRGEYAIAQRLLDEEFDLGSVFRSAARGEGDGSISPRSTRSMPVRRRQRLLLMDDPGSVDFQGFSIIYQRVWERLAALKGERVTQAAEALNFSLIELSDIQAAFDHYDRDSDGMLTSTQLVEALRPLLPRLPEEQQLRKLMPALEETDEDEESFVVIDIFEFMKLLRTLTAGSSLVHLNKPFSLADDVPFEKQQELMQVWPISESYIQSLDASELVEMLSNFLGVKPDQNLRDLSYPISSFRKLREFAVRQAERAQNHTRF</sequence>
<dbReference type="CDD" id="cd00051">
    <property type="entry name" value="EFh"/>
    <property type="match status" value="2"/>
</dbReference>
<dbReference type="InterPro" id="IPR011992">
    <property type="entry name" value="EF-hand-dom_pair"/>
</dbReference>
<dbReference type="InterPro" id="IPR036736">
    <property type="entry name" value="ACP-like_sf"/>
</dbReference>
<evidence type="ECO:0000256" key="2">
    <source>
        <dbReference type="ARBA" id="ARBA00022553"/>
    </source>
</evidence>
<dbReference type="InterPro" id="IPR029058">
    <property type="entry name" value="AB_hydrolase_fold"/>
</dbReference>
<dbReference type="Pfam" id="PF00975">
    <property type="entry name" value="Thioesterase"/>
    <property type="match status" value="1"/>
</dbReference>
<dbReference type="InterPro" id="IPR018247">
    <property type="entry name" value="EF_Hand_1_Ca_BS"/>
</dbReference>
<feature type="domain" description="Carrier" evidence="5">
    <location>
        <begin position="1200"/>
        <end position="1275"/>
    </location>
</feature>
<dbReference type="PROSITE" id="PS00012">
    <property type="entry name" value="PHOSPHOPANTETHEINE"/>
    <property type="match status" value="1"/>
</dbReference>
<keyword evidence="1" id="KW-0596">Phosphopantetheine</keyword>
<dbReference type="Proteomes" id="UP001642484">
    <property type="component" value="Unassembled WGS sequence"/>
</dbReference>
<evidence type="ECO:0000256" key="1">
    <source>
        <dbReference type="ARBA" id="ARBA00022450"/>
    </source>
</evidence>
<feature type="signal peptide" evidence="4">
    <location>
        <begin position="1"/>
        <end position="21"/>
    </location>
</feature>
<dbReference type="Pfam" id="PF00550">
    <property type="entry name" value="PP-binding"/>
    <property type="match status" value="1"/>
</dbReference>
<dbReference type="InterPro" id="IPR006162">
    <property type="entry name" value="Ppantetheine_attach_site"/>
</dbReference>
<evidence type="ECO:0000259" key="6">
    <source>
        <dbReference type="PROSITE" id="PS50222"/>
    </source>
</evidence>
<dbReference type="PROSITE" id="PS50075">
    <property type="entry name" value="CARRIER"/>
    <property type="match status" value="1"/>
</dbReference>
<dbReference type="InterPro" id="IPR029063">
    <property type="entry name" value="SAM-dependent_MTases_sf"/>
</dbReference>
<dbReference type="EMBL" id="CAXAMN010026195">
    <property type="protein sequence ID" value="CAK9101222.1"/>
    <property type="molecule type" value="Genomic_DNA"/>
</dbReference>
<feature type="chain" id="PRO_5045824318" evidence="4">
    <location>
        <begin position="22"/>
        <end position="2070"/>
    </location>
</feature>
<dbReference type="SUPFAM" id="SSF53335">
    <property type="entry name" value="S-adenosyl-L-methionine-dependent methyltransferases"/>
    <property type="match status" value="1"/>
</dbReference>
<comment type="caution">
    <text evidence="7">The sequence shown here is derived from an EMBL/GenBank/DDBJ whole genome shotgun (WGS) entry which is preliminary data.</text>
</comment>
<protein>
    <submittedName>
        <fullName evidence="7">Uncharacterized protein</fullName>
    </submittedName>
</protein>
<dbReference type="SUPFAM" id="SSF56801">
    <property type="entry name" value="Acetyl-CoA synthetase-like"/>
    <property type="match status" value="1"/>
</dbReference>
<dbReference type="Pfam" id="PF00501">
    <property type="entry name" value="AMP-binding"/>
    <property type="match status" value="1"/>
</dbReference>
<organism evidence="7 8">
    <name type="scientific">Durusdinium trenchii</name>
    <dbReference type="NCBI Taxonomy" id="1381693"/>
    <lineage>
        <taxon>Eukaryota</taxon>
        <taxon>Sar</taxon>
        <taxon>Alveolata</taxon>
        <taxon>Dinophyceae</taxon>
        <taxon>Suessiales</taxon>
        <taxon>Symbiodiniaceae</taxon>
        <taxon>Durusdinium</taxon>
    </lineage>
</organism>
<dbReference type="PANTHER" id="PTHR45527">
    <property type="entry name" value="NONRIBOSOMAL PEPTIDE SYNTHETASE"/>
    <property type="match status" value="1"/>
</dbReference>
<keyword evidence="4" id="KW-0732">Signal</keyword>
<dbReference type="InterPro" id="IPR000873">
    <property type="entry name" value="AMP-dep_synth/lig_dom"/>
</dbReference>
<name>A0ABP0RKT0_9DINO</name>
<dbReference type="Gene3D" id="1.10.238.10">
    <property type="entry name" value="EF-hand"/>
    <property type="match status" value="2"/>
</dbReference>
<evidence type="ECO:0000259" key="5">
    <source>
        <dbReference type="PROSITE" id="PS50075"/>
    </source>
</evidence>
<evidence type="ECO:0000313" key="8">
    <source>
        <dbReference type="Proteomes" id="UP001642484"/>
    </source>
</evidence>
<dbReference type="Gene3D" id="3.30.300.30">
    <property type="match status" value="2"/>
</dbReference>
<dbReference type="Pfam" id="PF13847">
    <property type="entry name" value="Methyltransf_31"/>
    <property type="match status" value="1"/>
</dbReference>
<dbReference type="SUPFAM" id="SSF53474">
    <property type="entry name" value="alpha/beta-Hydrolases"/>
    <property type="match status" value="1"/>
</dbReference>
<proteinExistence type="predicted"/>
<dbReference type="InterPro" id="IPR020845">
    <property type="entry name" value="AMP-binding_CS"/>
</dbReference>
<evidence type="ECO:0000256" key="3">
    <source>
        <dbReference type="ARBA" id="ARBA00022837"/>
    </source>
</evidence>
<accession>A0ABP0RKT0</accession>
<dbReference type="InterPro" id="IPR001031">
    <property type="entry name" value="Thioesterase"/>
</dbReference>
<keyword evidence="8" id="KW-1185">Reference proteome</keyword>
<dbReference type="PROSITE" id="PS00455">
    <property type="entry name" value="AMP_BINDING"/>
    <property type="match status" value="1"/>
</dbReference>
<dbReference type="Gene3D" id="3.40.50.1820">
    <property type="entry name" value="alpha/beta hydrolase"/>
    <property type="match status" value="1"/>
</dbReference>
<evidence type="ECO:0000313" key="7">
    <source>
        <dbReference type="EMBL" id="CAK9101222.1"/>
    </source>
</evidence>
<keyword evidence="2" id="KW-0597">Phosphoprotein</keyword>
<dbReference type="InterPro" id="IPR009081">
    <property type="entry name" value="PP-bd_ACP"/>
</dbReference>
<dbReference type="InterPro" id="IPR025714">
    <property type="entry name" value="Methyltranfer_dom"/>
</dbReference>
<gene>
    <name evidence="7" type="ORF">CCMP2556_LOCUS47744</name>
</gene>
<dbReference type="CDD" id="cd02440">
    <property type="entry name" value="AdoMet_MTases"/>
    <property type="match status" value="1"/>
</dbReference>
<dbReference type="PROSITE" id="PS50222">
    <property type="entry name" value="EF_HAND_2"/>
    <property type="match status" value="2"/>
</dbReference>
<dbReference type="Gene3D" id="3.40.50.12780">
    <property type="entry name" value="N-terminal domain of ligase-like"/>
    <property type="match status" value="1"/>
</dbReference>
<dbReference type="Gene3D" id="1.10.1200.10">
    <property type="entry name" value="ACP-like"/>
    <property type="match status" value="1"/>
</dbReference>
<dbReference type="InterPro" id="IPR042099">
    <property type="entry name" value="ANL_N_sf"/>
</dbReference>
<dbReference type="InterPro" id="IPR002048">
    <property type="entry name" value="EF_hand_dom"/>
</dbReference>
<dbReference type="Gene3D" id="3.40.50.150">
    <property type="entry name" value="Vaccinia Virus protein VP39"/>
    <property type="match status" value="1"/>
</dbReference>
<dbReference type="PANTHER" id="PTHR45527:SF1">
    <property type="entry name" value="FATTY ACID SYNTHASE"/>
    <property type="match status" value="1"/>
</dbReference>
<evidence type="ECO:0000256" key="4">
    <source>
        <dbReference type="SAM" id="SignalP"/>
    </source>
</evidence>
<dbReference type="CDD" id="cd05930">
    <property type="entry name" value="A_NRPS"/>
    <property type="match status" value="1"/>
</dbReference>
<dbReference type="SUPFAM" id="SSF47473">
    <property type="entry name" value="EF-hand"/>
    <property type="match status" value="1"/>
</dbReference>
<reference evidence="7 8" key="1">
    <citation type="submission" date="2024-02" db="EMBL/GenBank/DDBJ databases">
        <authorList>
            <person name="Chen Y."/>
            <person name="Shah S."/>
            <person name="Dougan E. K."/>
            <person name="Thang M."/>
            <person name="Chan C."/>
        </authorList>
    </citation>
    <scope>NUCLEOTIDE SEQUENCE [LARGE SCALE GENOMIC DNA]</scope>
</reference>
<dbReference type="InterPro" id="IPR045851">
    <property type="entry name" value="AMP-bd_C_sf"/>
</dbReference>